<protein>
    <submittedName>
        <fullName evidence="2">Uncharacterized protein</fullName>
    </submittedName>
</protein>
<evidence type="ECO:0000256" key="1">
    <source>
        <dbReference type="SAM" id="MobiDB-lite"/>
    </source>
</evidence>
<organism evidence="2 3">
    <name type="scientific">Austropuccinia psidii MF-1</name>
    <dbReference type="NCBI Taxonomy" id="1389203"/>
    <lineage>
        <taxon>Eukaryota</taxon>
        <taxon>Fungi</taxon>
        <taxon>Dikarya</taxon>
        <taxon>Basidiomycota</taxon>
        <taxon>Pucciniomycotina</taxon>
        <taxon>Pucciniomycetes</taxon>
        <taxon>Pucciniales</taxon>
        <taxon>Sphaerophragmiaceae</taxon>
        <taxon>Austropuccinia</taxon>
    </lineage>
</organism>
<evidence type="ECO:0000313" key="2">
    <source>
        <dbReference type="EMBL" id="MBW0527541.1"/>
    </source>
</evidence>
<dbReference type="Proteomes" id="UP000765509">
    <property type="component" value="Unassembled WGS sequence"/>
</dbReference>
<evidence type="ECO:0000313" key="3">
    <source>
        <dbReference type="Proteomes" id="UP000765509"/>
    </source>
</evidence>
<sequence>MGQRISRPRHPCKDSFVVDNDESIGKREWMLGPQTGRQEQFWTIKPVPSSINLFTPPPRPPSNKPSQTDEPSIPGPSPSSKPHEDISTCEPEPEVALTQSMEEPFAFPTPPHSIITIDNMPVRYLPLLLPWFTPSAPENPTASSPHSHNEARQEFTNLQLTLMIT</sequence>
<gene>
    <name evidence="2" type="ORF">O181_067256</name>
</gene>
<proteinExistence type="predicted"/>
<comment type="caution">
    <text evidence="2">The sequence shown here is derived from an EMBL/GenBank/DDBJ whole genome shotgun (WGS) entry which is preliminary data.</text>
</comment>
<accession>A0A9Q3EZ90</accession>
<keyword evidence="3" id="KW-1185">Reference proteome</keyword>
<dbReference type="EMBL" id="AVOT02033606">
    <property type="protein sequence ID" value="MBW0527541.1"/>
    <property type="molecule type" value="Genomic_DNA"/>
</dbReference>
<feature type="region of interest" description="Disordered" evidence="1">
    <location>
        <begin position="47"/>
        <end position="104"/>
    </location>
</feature>
<reference evidence="2" key="1">
    <citation type="submission" date="2021-03" db="EMBL/GenBank/DDBJ databases">
        <title>Draft genome sequence of rust myrtle Austropuccinia psidii MF-1, a brazilian biotype.</title>
        <authorList>
            <person name="Quecine M.C."/>
            <person name="Pachon D.M.R."/>
            <person name="Bonatelli M.L."/>
            <person name="Correr F.H."/>
            <person name="Franceschini L.M."/>
            <person name="Leite T.F."/>
            <person name="Margarido G.R.A."/>
            <person name="Almeida C.A."/>
            <person name="Ferrarezi J.A."/>
            <person name="Labate C.A."/>
        </authorList>
    </citation>
    <scope>NUCLEOTIDE SEQUENCE</scope>
    <source>
        <strain evidence="2">MF-1</strain>
    </source>
</reference>
<dbReference type="AlphaFoldDB" id="A0A9Q3EZ90"/>
<name>A0A9Q3EZ90_9BASI</name>